<reference evidence="1" key="1">
    <citation type="submission" date="2014-09" db="EMBL/GenBank/DDBJ databases">
        <authorList>
            <person name="Magalhaes I.L.F."/>
            <person name="Oliveira U."/>
            <person name="Santos F.R."/>
            <person name="Vidigal T.H.D.A."/>
            <person name="Brescovit A.D."/>
            <person name="Santos A.J."/>
        </authorList>
    </citation>
    <scope>NUCLEOTIDE SEQUENCE</scope>
    <source>
        <tissue evidence="1">Shoot tissue taken approximately 20 cm above the soil surface</tissue>
    </source>
</reference>
<dbReference type="AlphaFoldDB" id="A0A0A9CGI0"/>
<name>A0A0A9CGI0_ARUDO</name>
<accession>A0A0A9CGI0</accession>
<sequence>MLVLVPTLSTTGFRSKGGSISSGFCSRGGSVGDWLPNIT</sequence>
<dbReference type="EMBL" id="GBRH01225390">
    <property type="protein sequence ID" value="JAD72505.1"/>
    <property type="molecule type" value="Transcribed_RNA"/>
</dbReference>
<evidence type="ECO:0000313" key="1">
    <source>
        <dbReference type="EMBL" id="JAD72505.1"/>
    </source>
</evidence>
<protein>
    <submittedName>
        <fullName evidence="1">Uncharacterized protein</fullName>
    </submittedName>
</protein>
<proteinExistence type="predicted"/>
<organism evidence="1">
    <name type="scientific">Arundo donax</name>
    <name type="common">Giant reed</name>
    <name type="synonym">Donax arundinaceus</name>
    <dbReference type="NCBI Taxonomy" id="35708"/>
    <lineage>
        <taxon>Eukaryota</taxon>
        <taxon>Viridiplantae</taxon>
        <taxon>Streptophyta</taxon>
        <taxon>Embryophyta</taxon>
        <taxon>Tracheophyta</taxon>
        <taxon>Spermatophyta</taxon>
        <taxon>Magnoliopsida</taxon>
        <taxon>Liliopsida</taxon>
        <taxon>Poales</taxon>
        <taxon>Poaceae</taxon>
        <taxon>PACMAD clade</taxon>
        <taxon>Arundinoideae</taxon>
        <taxon>Arundineae</taxon>
        <taxon>Arundo</taxon>
    </lineage>
</organism>
<reference evidence="1" key="2">
    <citation type="journal article" date="2015" name="Data Brief">
        <title>Shoot transcriptome of the giant reed, Arundo donax.</title>
        <authorList>
            <person name="Barrero R.A."/>
            <person name="Guerrero F.D."/>
            <person name="Moolhuijzen P."/>
            <person name="Goolsby J.A."/>
            <person name="Tidwell J."/>
            <person name="Bellgard S.E."/>
            <person name="Bellgard M.I."/>
        </authorList>
    </citation>
    <scope>NUCLEOTIDE SEQUENCE</scope>
    <source>
        <tissue evidence="1">Shoot tissue taken approximately 20 cm above the soil surface</tissue>
    </source>
</reference>